<accession>A0A0C1MWK2</accession>
<dbReference type="GO" id="GO:0004673">
    <property type="term" value="F:protein histidine kinase activity"/>
    <property type="evidence" value="ECO:0007669"/>
    <property type="project" value="UniProtKB-EC"/>
</dbReference>
<dbReference type="STRING" id="1479485.DA73_0235810"/>
<keyword evidence="3 7" id="KW-0808">Transferase</keyword>
<dbReference type="Gene3D" id="3.30.565.10">
    <property type="entry name" value="Histidine kinase-like ATPase, C-terminal domain"/>
    <property type="match status" value="1"/>
</dbReference>
<dbReference type="EMBL" id="JHEG04000001">
    <property type="protein sequence ID" value="KAF3889976.1"/>
    <property type="molecule type" value="Genomic_DNA"/>
</dbReference>
<evidence type="ECO:0000256" key="2">
    <source>
        <dbReference type="ARBA" id="ARBA00012438"/>
    </source>
</evidence>
<evidence type="ECO:0000313" key="7">
    <source>
        <dbReference type="EMBL" id="KIE06682.1"/>
    </source>
</evidence>
<proteinExistence type="predicted"/>
<keyword evidence="4" id="KW-0902">Two-component regulatory system</keyword>
<evidence type="ECO:0000256" key="4">
    <source>
        <dbReference type="ARBA" id="ARBA00023012"/>
    </source>
</evidence>
<organism evidence="7">
    <name type="scientific">Tolypothrix bouteillei VB521301</name>
    <dbReference type="NCBI Taxonomy" id="1479485"/>
    <lineage>
        <taxon>Bacteria</taxon>
        <taxon>Bacillati</taxon>
        <taxon>Cyanobacteriota</taxon>
        <taxon>Cyanophyceae</taxon>
        <taxon>Nostocales</taxon>
        <taxon>Tolypothrichaceae</taxon>
        <taxon>Tolypothrix</taxon>
    </lineage>
</organism>
<feature type="domain" description="Histidine kinase" evidence="5">
    <location>
        <begin position="189"/>
        <end position="452"/>
    </location>
</feature>
<evidence type="ECO:0000256" key="1">
    <source>
        <dbReference type="ARBA" id="ARBA00000085"/>
    </source>
</evidence>
<name>A0A0C1MWK2_9CYAN</name>
<protein>
    <recommendedName>
        <fullName evidence="2">histidine kinase</fullName>
        <ecNumber evidence="2">2.7.13.3</ecNumber>
    </recommendedName>
</protein>
<evidence type="ECO:0000259" key="5">
    <source>
        <dbReference type="PROSITE" id="PS50109"/>
    </source>
</evidence>
<reference evidence="7" key="1">
    <citation type="journal article" date="2015" name="Genome Announc.">
        <title>Draft Genome Sequence of Tolypothrix boutellei Strain VB521301.</title>
        <authorList>
            <person name="Chandrababunaidu M.M."/>
            <person name="Singh D."/>
            <person name="Sen D."/>
            <person name="Bhan S."/>
            <person name="Das S."/>
            <person name="Gupta A."/>
            <person name="Adhikary S.P."/>
            <person name="Tripathy S."/>
        </authorList>
    </citation>
    <scope>NUCLEOTIDE SEQUENCE</scope>
    <source>
        <strain evidence="7">VB521301</strain>
    </source>
</reference>
<dbReference type="PANTHER" id="PTHR43065:SF42">
    <property type="entry name" value="TWO-COMPONENT SENSOR PPRA"/>
    <property type="match status" value="1"/>
</dbReference>
<dbReference type="SUPFAM" id="SSF55874">
    <property type="entry name" value="ATPase domain of HSP90 chaperone/DNA topoisomerase II/histidine kinase"/>
    <property type="match status" value="1"/>
</dbReference>
<dbReference type="OrthoDB" id="438708at2"/>
<dbReference type="PRINTS" id="PR00344">
    <property type="entry name" value="BCTRLSENSOR"/>
</dbReference>
<dbReference type="AlphaFoldDB" id="A0A0C1MWK2"/>
<comment type="catalytic activity">
    <reaction evidence="1">
        <text>ATP + protein L-histidine = ADP + protein N-phospho-L-histidine.</text>
        <dbReference type="EC" id="2.7.13.3"/>
    </reaction>
</comment>
<dbReference type="InterPro" id="IPR036890">
    <property type="entry name" value="HATPase_C_sf"/>
</dbReference>
<dbReference type="InterPro" id="IPR004358">
    <property type="entry name" value="Sig_transdc_His_kin-like_C"/>
</dbReference>
<comment type="caution">
    <text evidence="7">The sequence shown here is derived from an EMBL/GenBank/DDBJ whole genome shotgun (WGS) entry which is preliminary data.</text>
</comment>
<reference evidence="6" key="2">
    <citation type="submission" date="2019-11" db="EMBL/GenBank/DDBJ databases">
        <title>Improved Assembly of Tolypothrix boutellei genome.</title>
        <authorList>
            <person name="Sarangi A.N."/>
            <person name="Mukherjee M."/>
            <person name="Ghosh S."/>
            <person name="Singh D."/>
            <person name="Das A."/>
            <person name="Kant S."/>
            <person name="Prusty A."/>
            <person name="Tripathy S."/>
        </authorList>
    </citation>
    <scope>NUCLEOTIDE SEQUENCE</scope>
    <source>
        <strain evidence="6">VB521301</strain>
    </source>
</reference>
<dbReference type="InterPro" id="IPR005467">
    <property type="entry name" value="His_kinase_dom"/>
</dbReference>
<dbReference type="EMBL" id="JHEG02000059">
    <property type="protein sequence ID" value="KIE06682.1"/>
    <property type="molecule type" value="Genomic_DNA"/>
</dbReference>
<sequence length="452" mass="50988">MSQESSLQILPPFLSGSSNSDLGLESTLRELPAYNFCVETNFTGAEVAVYFDKFPLLPGVILVEKGKYMGMVSRRRLLEFLIRPYGQELFFQQPLSVLYSYARTEVLLLTENTPILAAIQLALRRSAELLGEPVVVHTAPDIYRLLDVQELNVASWQIRGIETQVRYERSQALMVKNDKMANLGRLVDGVAHEILDPLNFIWGNLAHVDNYSQDLMKLVAAYEQENFPLSEETNQIKQEIELDFLQQDLSRAIASIRAGAERLKKLVTGLQNFCHIDEVYPKPADIHANIDSIILLINSRITGEIEIVKNYGHLPPVSCFIGQLNQVFMNILSQAVDTLLNEAVRQQMHLETVATDQKPRIEITTQVISRKVNIPNVPDSRWISICIADNGPGISQELQKQIIDSFSIEKRADKETNLSVSYRIIKARHGGELNLYSELGKGTEFQILLPLV</sequence>
<dbReference type="Gene3D" id="1.10.287.130">
    <property type="match status" value="1"/>
</dbReference>
<dbReference type="PROSITE" id="PS50109">
    <property type="entry name" value="HIS_KIN"/>
    <property type="match status" value="1"/>
</dbReference>
<keyword evidence="3 7" id="KW-0418">Kinase</keyword>
<gene>
    <name evidence="7" type="ORF">DA73_0235810</name>
    <name evidence="6" type="ORF">DA73_0400034320</name>
</gene>
<evidence type="ECO:0000313" key="6">
    <source>
        <dbReference type="EMBL" id="KAF3889976.1"/>
    </source>
</evidence>
<dbReference type="PANTHER" id="PTHR43065">
    <property type="entry name" value="SENSOR HISTIDINE KINASE"/>
    <property type="match status" value="1"/>
</dbReference>
<dbReference type="Proteomes" id="UP000029738">
    <property type="component" value="Unassembled WGS sequence"/>
</dbReference>
<keyword evidence="8" id="KW-1185">Reference proteome</keyword>
<evidence type="ECO:0000313" key="8">
    <source>
        <dbReference type="Proteomes" id="UP000029738"/>
    </source>
</evidence>
<dbReference type="GO" id="GO:0000160">
    <property type="term" value="P:phosphorelay signal transduction system"/>
    <property type="evidence" value="ECO:0007669"/>
    <property type="project" value="UniProtKB-KW"/>
</dbReference>
<evidence type="ECO:0000256" key="3">
    <source>
        <dbReference type="ARBA" id="ARBA00022777"/>
    </source>
</evidence>
<dbReference type="EC" id="2.7.13.3" evidence="2"/>
<dbReference type="Pfam" id="PF02518">
    <property type="entry name" value="HATPase_c"/>
    <property type="match status" value="1"/>
</dbReference>
<dbReference type="RefSeq" id="WP_038086850.1">
    <property type="nucleotide sequence ID" value="NZ_JHEG04000001.1"/>
</dbReference>
<dbReference type="InterPro" id="IPR003594">
    <property type="entry name" value="HATPase_dom"/>
</dbReference>